<name>A0A1S4BEX6_TOBAC</name>
<dbReference type="PaxDb" id="4097-A0A1S4BEX6"/>
<dbReference type="PANTHER" id="PTHR34222">
    <property type="entry name" value="GAG_PRE-INTEGRS DOMAIN-CONTAINING PROTEIN"/>
    <property type="match status" value="1"/>
</dbReference>
<evidence type="ECO:0008006" key="2">
    <source>
        <dbReference type="Google" id="ProtNLM"/>
    </source>
</evidence>
<dbReference type="OMA" id="SSICAYC"/>
<reference evidence="1" key="1">
    <citation type="submission" date="2025-08" db="UniProtKB">
        <authorList>
            <consortium name="RefSeq"/>
        </authorList>
    </citation>
    <scope>IDENTIFICATION</scope>
</reference>
<evidence type="ECO:0000313" key="1">
    <source>
        <dbReference type="RefSeq" id="XP_016487407.1"/>
    </source>
</evidence>
<dbReference type="AlphaFoldDB" id="A0A1S4BEX6"/>
<dbReference type="RefSeq" id="XP_016487407.1">
    <property type="nucleotide sequence ID" value="XM_016631921.1"/>
</dbReference>
<dbReference type="KEGG" id="nta:107807514"/>
<dbReference type="PANTHER" id="PTHR34222:SF33">
    <property type="entry name" value="RETROTRANSPOSON GAG DOMAIN-CONTAINING PROTEIN"/>
    <property type="match status" value="1"/>
</dbReference>
<accession>A0A1S4BEX6</accession>
<proteinExistence type="predicted"/>
<dbReference type="OrthoDB" id="1270753at2759"/>
<sequence>MYHLQKQLSDLIQGSSEVAGYFTKIKRLWDELDTLNTHVKCSCECNYGGKVKMAKSLQDERLIKFLMGLNDAYASVKNSILMMLPLPTVGHAYSLLMQDEKQREVYVNSHFPGDSSSFMAANQNQTGQKFENSDFKGKKNNLVYSYCKKSGHLVDKCYKIIGFPANFKFTKPRKFQGPAKSNATYSVSGTEEQNAIEAVNVNNQLTQEHVSQLVQLLQQVKGAQLVCSNPDVSANVAN</sequence>
<gene>
    <name evidence="1" type="primary">LOC107807514</name>
</gene>
<organism evidence="1">
    <name type="scientific">Nicotiana tabacum</name>
    <name type="common">Common tobacco</name>
    <dbReference type="NCBI Taxonomy" id="4097"/>
    <lineage>
        <taxon>Eukaryota</taxon>
        <taxon>Viridiplantae</taxon>
        <taxon>Streptophyta</taxon>
        <taxon>Embryophyta</taxon>
        <taxon>Tracheophyta</taxon>
        <taxon>Spermatophyta</taxon>
        <taxon>Magnoliopsida</taxon>
        <taxon>eudicotyledons</taxon>
        <taxon>Gunneridae</taxon>
        <taxon>Pentapetalae</taxon>
        <taxon>asterids</taxon>
        <taxon>lamiids</taxon>
        <taxon>Solanales</taxon>
        <taxon>Solanaceae</taxon>
        <taxon>Nicotianoideae</taxon>
        <taxon>Nicotianeae</taxon>
        <taxon>Nicotiana</taxon>
    </lineage>
</organism>
<protein>
    <recommendedName>
        <fullName evidence="2">Retrotransposon gag domain-containing protein</fullName>
    </recommendedName>
</protein>